<name>A0A7S3MHX7_9SPIT</name>
<proteinExistence type="inferred from homology"/>
<comment type="subcellular location">
    <subcellularLocation>
        <location evidence="1">Cell projection</location>
        <location evidence="1">Cilium</location>
    </subcellularLocation>
</comment>
<evidence type="ECO:0008006" key="7">
    <source>
        <dbReference type="Google" id="ProtNLM"/>
    </source>
</evidence>
<evidence type="ECO:0000313" key="6">
    <source>
        <dbReference type="EMBL" id="CAE0305812.1"/>
    </source>
</evidence>
<dbReference type="EMBL" id="HBIE01002108">
    <property type="protein sequence ID" value="CAE0305812.1"/>
    <property type="molecule type" value="Transcribed_RNA"/>
</dbReference>
<organism evidence="6">
    <name type="scientific">Favella ehrenbergii</name>
    <dbReference type="NCBI Taxonomy" id="182087"/>
    <lineage>
        <taxon>Eukaryota</taxon>
        <taxon>Sar</taxon>
        <taxon>Alveolata</taxon>
        <taxon>Ciliophora</taxon>
        <taxon>Intramacronucleata</taxon>
        <taxon>Spirotrichea</taxon>
        <taxon>Choreotrichia</taxon>
        <taxon>Tintinnida</taxon>
        <taxon>Xystonellidae</taxon>
        <taxon>Favella</taxon>
    </lineage>
</organism>
<dbReference type="PANTHER" id="PTHR14781">
    <property type="entry name" value="INTRAFLAGELLAR TRANSPORT PROTEIN 56"/>
    <property type="match status" value="1"/>
</dbReference>
<dbReference type="InterPro" id="IPR030511">
    <property type="entry name" value="TTC26"/>
</dbReference>
<dbReference type="AlphaFoldDB" id="A0A7S3MHX7"/>
<dbReference type="GO" id="GO:0036064">
    <property type="term" value="C:ciliary basal body"/>
    <property type="evidence" value="ECO:0007669"/>
    <property type="project" value="TreeGrafter"/>
</dbReference>
<evidence type="ECO:0000256" key="1">
    <source>
        <dbReference type="ARBA" id="ARBA00004138"/>
    </source>
</evidence>
<protein>
    <recommendedName>
        <fullName evidence="7">Tetratricopeptide repeat protein</fullName>
    </recommendedName>
</protein>
<dbReference type="GO" id="GO:0097546">
    <property type="term" value="C:ciliary base"/>
    <property type="evidence" value="ECO:0007669"/>
    <property type="project" value="TreeGrafter"/>
</dbReference>
<evidence type="ECO:0000256" key="4">
    <source>
        <dbReference type="ARBA" id="ARBA00022803"/>
    </source>
</evidence>
<dbReference type="SUPFAM" id="SSF48452">
    <property type="entry name" value="TPR-like"/>
    <property type="match status" value="1"/>
</dbReference>
<dbReference type="GO" id="GO:0120170">
    <property type="term" value="F:intraciliary transport particle B binding"/>
    <property type="evidence" value="ECO:0007669"/>
    <property type="project" value="TreeGrafter"/>
</dbReference>
<evidence type="ECO:0000256" key="3">
    <source>
        <dbReference type="ARBA" id="ARBA00022737"/>
    </source>
</evidence>
<gene>
    <name evidence="6" type="ORF">FEHR0123_LOCUS717</name>
</gene>
<dbReference type="PANTHER" id="PTHR14781:SF0">
    <property type="entry name" value="INTRAFLAGELLAR TRANSPORT PROTEIN 56"/>
    <property type="match status" value="1"/>
</dbReference>
<keyword evidence="4" id="KW-0802">TPR repeat</keyword>
<sequence length="244" mass="28327">MECVLPKEYILKAVVHAVIGQQTDQKDHMRIAQNFFQMVGASPSECDTIPGRQCMASCFFILKQFDDVLVYLKSIRPYFIHDDDFNWNYGIASAAAGEYKEAEEAFLQIQNERSKQDYCYLSWLCRCYIMNKKPHLAWDIYINMETSNESLSLLNLIANDCYKMGQFYFSVKAFDVLERLDADPEFWEGKRGAAIGVFQLVVAGVEDKERLIEVINMLKNTSNPQVEYFVQIMKKWGKDNGFKF</sequence>
<reference evidence="6" key="1">
    <citation type="submission" date="2021-01" db="EMBL/GenBank/DDBJ databases">
        <authorList>
            <person name="Corre E."/>
            <person name="Pelletier E."/>
            <person name="Niang G."/>
            <person name="Scheremetjew M."/>
            <person name="Finn R."/>
            <person name="Kale V."/>
            <person name="Holt S."/>
            <person name="Cochrane G."/>
            <person name="Meng A."/>
            <person name="Brown T."/>
            <person name="Cohen L."/>
        </authorList>
    </citation>
    <scope>NUCLEOTIDE SEQUENCE</scope>
    <source>
        <strain evidence="6">Fehren 1</strain>
    </source>
</reference>
<dbReference type="GO" id="GO:0035720">
    <property type="term" value="P:intraciliary anterograde transport"/>
    <property type="evidence" value="ECO:0007669"/>
    <property type="project" value="TreeGrafter"/>
</dbReference>
<evidence type="ECO:0000256" key="2">
    <source>
        <dbReference type="ARBA" id="ARBA00007834"/>
    </source>
</evidence>
<accession>A0A7S3MHX7</accession>
<dbReference type="GO" id="GO:0035735">
    <property type="term" value="P:intraciliary transport involved in cilium assembly"/>
    <property type="evidence" value="ECO:0007669"/>
    <property type="project" value="TreeGrafter"/>
</dbReference>
<comment type="similarity">
    <text evidence="2">Belongs to the IFT56 family.</text>
</comment>
<evidence type="ECO:0000256" key="5">
    <source>
        <dbReference type="ARBA" id="ARBA00023273"/>
    </source>
</evidence>
<dbReference type="GO" id="GO:0030992">
    <property type="term" value="C:intraciliary transport particle B"/>
    <property type="evidence" value="ECO:0007669"/>
    <property type="project" value="TreeGrafter"/>
</dbReference>
<keyword evidence="3" id="KW-0677">Repeat</keyword>
<dbReference type="Gene3D" id="1.25.40.10">
    <property type="entry name" value="Tetratricopeptide repeat domain"/>
    <property type="match status" value="1"/>
</dbReference>
<dbReference type="InterPro" id="IPR011990">
    <property type="entry name" value="TPR-like_helical_dom_sf"/>
</dbReference>
<keyword evidence="5" id="KW-0966">Cell projection</keyword>